<comment type="caution">
    <text evidence="2">The sequence shown here is derived from an EMBL/GenBank/DDBJ whole genome shotgun (WGS) entry which is preliminary data.</text>
</comment>
<protein>
    <submittedName>
        <fullName evidence="2">4'-phosphopantetheinyl transferase EntD</fullName>
    </submittedName>
</protein>
<keyword evidence="2" id="KW-0808">Transferase</keyword>
<accession>A0ABT6M303</accession>
<keyword evidence="3" id="KW-1185">Reference proteome</keyword>
<dbReference type="RefSeq" id="WP_280883495.1">
    <property type="nucleotide sequence ID" value="NZ_JARXVH010000050.1"/>
</dbReference>
<organism evidence="2 3">
    <name type="scientific">Streptomyces pseudovenezuelae</name>
    <dbReference type="NCBI Taxonomy" id="67350"/>
    <lineage>
        <taxon>Bacteria</taxon>
        <taxon>Bacillati</taxon>
        <taxon>Actinomycetota</taxon>
        <taxon>Actinomycetes</taxon>
        <taxon>Kitasatosporales</taxon>
        <taxon>Streptomycetaceae</taxon>
        <taxon>Streptomyces</taxon>
        <taxon>Streptomyces aurantiacus group</taxon>
    </lineage>
</organism>
<gene>
    <name evidence="2" type="ORF">M2283_010276</name>
</gene>
<proteinExistence type="predicted"/>
<name>A0ABT6M303_9ACTN</name>
<sequence>MSAGAGARVLVVDCDWAGRRAPEVLLGPCERAHAASLTGARRVEWVRTRLTAKAAVHWATGASATEILPDPDGAPQVQGGPHGIAVSLAHTGELTVCAVTEAGTASLIGVDVEPVDARNNILLPRLLGLAEPPRLGPEPSPGLLATVLVAAKEAALKAYHRPSSALRDYQLRQESDGTLRVGVTGQPHHELRVWWVCRAGSVTAVCATGDRPPEHRAVTTDEVLAALAAQ</sequence>
<dbReference type="SUPFAM" id="SSF56214">
    <property type="entry name" value="4'-phosphopantetheinyl transferase"/>
    <property type="match status" value="2"/>
</dbReference>
<evidence type="ECO:0000313" key="2">
    <source>
        <dbReference type="EMBL" id="MDH6222924.1"/>
    </source>
</evidence>
<dbReference type="Gene3D" id="3.90.470.20">
    <property type="entry name" value="4'-phosphopantetheinyl transferase domain"/>
    <property type="match status" value="1"/>
</dbReference>
<evidence type="ECO:0000259" key="1">
    <source>
        <dbReference type="Pfam" id="PF17837"/>
    </source>
</evidence>
<reference evidence="2 3" key="1">
    <citation type="submission" date="2023-04" db="EMBL/GenBank/DDBJ databases">
        <title>Forest soil microbial communities from Buena Vista Peninsula, Colon Province, Panama.</title>
        <authorList>
            <person name="Bouskill N."/>
        </authorList>
    </citation>
    <scope>NUCLEOTIDE SEQUENCE [LARGE SCALE GENOMIC DNA]</scope>
    <source>
        <strain evidence="2 3">GGS1</strain>
    </source>
</reference>
<feature type="domain" description="4'-phosphopantetheinyl transferase N-terminal" evidence="1">
    <location>
        <begin position="35"/>
        <end position="99"/>
    </location>
</feature>
<dbReference type="Proteomes" id="UP001160499">
    <property type="component" value="Unassembled WGS sequence"/>
</dbReference>
<dbReference type="EMBL" id="JARXVH010000050">
    <property type="protein sequence ID" value="MDH6222924.1"/>
    <property type="molecule type" value="Genomic_DNA"/>
</dbReference>
<dbReference type="InterPro" id="IPR037143">
    <property type="entry name" value="4-PPantetheinyl_Trfase_dom_sf"/>
</dbReference>
<dbReference type="GO" id="GO:0016740">
    <property type="term" value="F:transferase activity"/>
    <property type="evidence" value="ECO:0007669"/>
    <property type="project" value="UniProtKB-KW"/>
</dbReference>
<evidence type="ECO:0000313" key="3">
    <source>
        <dbReference type="Proteomes" id="UP001160499"/>
    </source>
</evidence>
<dbReference type="InterPro" id="IPR041354">
    <property type="entry name" value="4PPT_N"/>
</dbReference>
<dbReference type="Pfam" id="PF17837">
    <property type="entry name" value="4PPT_N"/>
    <property type="match status" value="1"/>
</dbReference>